<dbReference type="EMBL" id="LUKD01000008">
    <property type="protein sequence ID" value="KYG62980.1"/>
    <property type="molecule type" value="Genomic_DNA"/>
</dbReference>
<evidence type="ECO:0000313" key="2">
    <source>
        <dbReference type="Proteomes" id="UP000075799"/>
    </source>
</evidence>
<sequence length="637" mass="70882">MACFNGKMRSLVLPILNPAVANQPFSEWAAPPIEQFLNSLDASELTKSHYASRLQHKEAIFFTDPNGDAYARVNLSGQKEVWPTNSEEFRTWLGSRSNKELGKFPTESVMREVVAHATGRAKTDGIRELVFNRVAGHGRNIYIDMADKLGRFIEITPSGYAMTTSLPNGIWFTRSSSMLPLPAPTPGGSINDLRKYVNLKDEKSWQILLSWILGSLNPEGPFPILMINGGPGTAKSTSSEFIKRLIDPTGAPLRNLTKNERDLMILGKNSWIMGFDNVSYIKDDVSDMFCRIATGGGFSTRKLYTDAGEKIFFIKRPCLFNGIPDFFSTRSDLIDRSLHVTLKPILEKDRKLTRELEREFQADHGKMLGAICQLLSKMLFDLPSHSLQSKPRMADFAHFVSSAEPHLGWSTGTVVDLMRENRADAESVLIENCVYSSLIIVLASENWSGSASELLEEIEDSLGEDSRRLKGVPQSASALSSSLRRYAPAFRSVGVHIDCDGKTSGANSRRFISISLDSSADIEMVRQARQDSSQYARMELRKKKRADLRAIANKKNKELVPNSTVLKDILMSTAKVESQTSKANSDERNSPGSPECFGHVHVFDPSSEKCVECPYEHACLNEIERGNAKDPQQAVLQ</sequence>
<reference evidence="1 2" key="1">
    <citation type="submission" date="2016-03" db="EMBL/GenBank/DDBJ databases">
        <authorList>
            <person name="Ploux O."/>
        </authorList>
    </citation>
    <scope>NUCLEOTIDE SEQUENCE [LARGE SCALE GENOMIC DNA]</scope>
    <source>
        <strain evidence="1 2">EC13</strain>
    </source>
</reference>
<gene>
    <name evidence="1" type="ORF">AZI87_17110</name>
</gene>
<dbReference type="AlphaFoldDB" id="A0A162G0S8"/>
<proteinExistence type="predicted"/>
<accession>A0A162G0S8</accession>
<name>A0A162G0S8_BDEBC</name>
<evidence type="ECO:0000313" key="1">
    <source>
        <dbReference type="EMBL" id="KYG62980.1"/>
    </source>
</evidence>
<protein>
    <recommendedName>
        <fullName evidence="3">SF3 helicase domain-containing protein</fullName>
    </recommendedName>
</protein>
<dbReference type="Proteomes" id="UP000075799">
    <property type="component" value="Unassembled WGS sequence"/>
</dbReference>
<evidence type="ECO:0008006" key="3">
    <source>
        <dbReference type="Google" id="ProtNLM"/>
    </source>
</evidence>
<organism evidence="1 2">
    <name type="scientific">Bdellovibrio bacteriovorus</name>
    <dbReference type="NCBI Taxonomy" id="959"/>
    <lineage>
        <taxon>Bacteria</taxon>
        <taxon>Pseudomonadati</taxon>
        <taxon>Bdellovibrionota</taxon>
        <taxon>Bdellovibrionia</taxon>
        <taxon>Bdellovibrionales</taxon>
        <taxon>Pseudobdellovibrionaceae</taxon>
        <taxon>Bdellovibrio</taxon>
    </lineage>
</organism>
<comment type="caution">
    <text evidence="1">The sequence shown here is derived from an EMBL/GenBank/DDBJ whole genome shotgun (WGS) entry which is preliminary data.</text>
</comment>